<dbReference type="Proteomes" id="UP000789920">
    <property type="component" value="Unassembled WGS sequence"/>
</dbReference>
<name>A0ACA9MU40_9GLOM</name>
<reference evidence="1" key="1">
    <citation type="submission" date="2021-06" db="EMBL/GenBank/DDBJ databases">
        <authorList>
            <person name="Kallberg Y."/>
            <person name="Tangrot J."/>
            <person name="Rosling A."/>
        </authorList>
    </citation>
    <scope>NUCLEOTIDE SEQUENCE</scope>
    <source>
        <strain evidence="1">MA461A</strain>
    </source>
</reference>
<dbReference type="EMBL" id="CAJVQC010009993">
    <property type="protein sequence ID" value="CAG8611489.1"/>
    <property type="molecule type" value="Genomic_DNA"/>
</dbReference>
<proteinExistence type="predicted"/>
<protein>
    <submittedName>
        <fullName evidence="1">33080_t:CDS:1</fullName>
    </submittedName>
</protein>
<evidence type="ECO:0000313" key="2">
    <source>
        <dbReference type="Proteomes" id="UP000789920"/>
    </source>
</evidence>
<organism evidence="1 2">
    <name type="scientific">Racocetra persica</name>
    <dbReference type="NCBI Taxonomy" id="160502"/>
    <lineage>
        <taxon>Eukaryota</taxon>
        <taxon>Fungi</taxon>
        <taxon>Fungi incertae sedis</taxon>
        <taxon>Mucoromycota</taxon>
        <taxon>Glomeromycotina</taxon>
        <taxon>Glomeromycetes</taxon>
        <taxon>Diversisporales</taxon>
        <taxon>Gigasporaceae</taxon>
        <taxon>Racocetra</taxon>
    </lineage>
</organism>
<evidence type="ECO:0000313" key="1">
    <source>
        <dbReference type="EMBL" id="CAG8611489.1"/>
    </source>
</evidence>
<keyword evidence="2" id="KW-1185">Reference proteome</keyword>
<accession>A0ACA9MU40</accession>
<gene>
    <name evidence="1" type="ORF">RPERSI_LOCUS6326</name>
</gene>
<comment type="caution">
    <text evidence="1">The sequence shown here is derived from an EMBL/GenBank/DDBJ whole genome shotgun (WGS) entry which is preliminary data.</text>
</comment>
<sequence length="158" mass="18324">MSLQVNWILIGIPAEVGFFSTNTRDIDIISFDSTLITPTTNSWNVMLKVQNGLKHYSTLFTSFTYPLSNYEPNFIATFQGYDNKKREIEVNVYDPEFTNRSIDEKFDDENFVSEQKYSIQWCVLILPENQKFVKADIGFDILINLRTIGQSIDYDFAS</sequence>